<evidence type="ECO:0008006" key="4">
    <source>
        <dbReference type="Google" id="ProtNLM"/>
    </source>
</evidence>
<name>A0ABN8VES6_STRGL</name>
<accession>A0ABN8VES6</accession>
<dbReference type="SUPFAM" id="SSF52540">
    <property type="entry name" value="P-loop containing nucleoside triphosphate hydrolases"/>
    <property type="match status" value="1"/>
</dbReference>
<dbReference type="RefSeq" id="WP_318575505.1">
    <property type="nucleotide sequence ID" value="NZ_CAKXYP010000025.1"/>
</dbReference>
<organism evidence="2 3">
    <name type="scientific">Streptomyces globisporus</name>
    <dbReference type="NCBI Taxonomy" id="1908"/>
    <lineage>
        <taxon>Bacteria</taxon>
        <taxon>Bacillati</taxon>
        <taxon>Actinomycetota</taxon>
        <taxon>Actinomycetes</taxon>
        <taxon>Kitasatosporales</taxon>
        <taxon>Streptomycetaceae</taxon>
        <taxon>Streptomyces</taxon>
    </lineage>
</organism>
<keyword evidence="1" id="KW-0812">Transmembrane</keyword>
<evidence type="ECO:0000313" key="2">
    <source>
        <dbReference type="EMBL" id="CAH9419536.1"/>
    </source>
</evidence>
<dbReference type="EMBL" id="CAKXYP010000025">
    <property type="protein sequence ID" value="CAH9419536.1"/>
    <property type="molecule type" value="Genomic_DNA"/>
</dbReference>
<dbReference type="Gene3D" id="3.40.50.300">
    <property type="entry name" value="P-loop containing nucleotide triphosphate hydrolases"/>
    <property type="match status" value="1"/>
</dbReference>
<gene>
    <name evidence="2" type="ORF">SGL43_06591</name>
</gene>
<dbReference type="Proteomes" id="UP001154015">
    <property type="component" value="Unassembled WGS sequence"/>
</dbReference>
<proteinExistence type="predicted"/>
<dbReference type="InterPro" id="IPR027417">
    <property type="entry name" value="P-loop_NTPase"/>
</dbReference>
<keyword evidence="1" id="KW-0472">Membrane</keyword>
<evidence type="ECO:0000313" key="3">
    <source>
        <dbReference type="Proteomes" id="UP001154015"/>
    </source>
</evidence>
<feature type="transmembrane region" description="Helical" evidence="1">
    <location>
        <begin position="127"/>
        <end position="151"/>
    </location>
</feature>
<protein>
    <recommendedName>
        <fullName evidence="4">Cell division protein FtsK</fullName>
    </recommendedName>
</protein>
<evidence type="ECO:0000256" key="1">
    <source>
        <dbReference type="SAM" id="Phobius"/>
    </source>
</evidence>
<keyword evidence="1" id="KW-1133">Transmembrane helix</keyword>
<sequence>MSTEAEPLTVPAEWTEHVIPGQLIHNDDGTVDDIAPGVLIPFPDRTPVLHRAGSAAMVVASVTGRAVGLTAYGSLVAGGWFWAGLKAGTYLGYRYVRAKDLQEVLGGMNKGADWNKVQQVRRSRWRFLGYATGVTAALNLAGWIALVAGAGMTALDYSWMIPPAITAAIAATATALYGRYRLNAPGLEAGQVIAEQDAIGSDEPFPLSYCVGGEQVIDCVSRALAAHGIGTRAITIVGARNWGWELDVTLQGSTPGKVMAVADDLESDLGLPDGGFMMEPDTTDKSRITARLVQSNPFADMPAPAVHAPRSLSVHDVVVMGRTMDGSPFELTLDGFCALIIGAMGAGKTLGALRAINEALTACRDATVWDLDPIKGGLSEFGDLMSRRARTPEECEEALEEALSYVSARRHLMDSLKMGDRWHATATHPNLYINVDEFIQLSPRGKDLAIKILRTGRQYGIYLIMAGQEATADALGDAVAMLIAYRLLMACRFEDIKIAFGPGAGREGYRPDRMKPAVGPVANDAGQAMIMGGPFNRAIRYQFAKYTRDQIAGAVPERVAAGVTAMDSDTLLKAGVALAGSGQRVNLADRLEALAQQGGVDDAYLVAALLRAFDKTGRDFLPTNEVLLPAIAGAGIEGVDATSLSTKLRKHAPGVKSDRTDCPEGVYLRGWRRDDVEKAAAGLLDPAETRQNLGKRAA</sequence>
<keyword evidence="3" id="KW-1185">Reference proteome</keyword>
<comment type="caution">
    <text evidence="2">The sequence shown here is derived from an EMBL/GenBank/DDBJ whole genome shotgun (WGS) entry which is preliminary data.</text>
</comment>
<reference evidence="2" key="1">
    <citation type="submission" date="2022-03" db="EMBL/GenBank/DDBJ databases">
        <authorList>
            <person name="Leyn A S."/>
        </authorList>
    </citation>
    <scope>NUCLEOTIDE SEQUENCE</scope>
    <source>
        <strain evidence="2">Streptomyces globisporus 4-3</strain>
    </source>
</reference>